<proteinExistence type="inferred from homology"/>
<dbReference type="GO" id="GO:0006412">
    <property type="term" value="P:translation"/>
    <property type="evidence" value="ECO:0007669"/>
    <property type="project" value="UniProtKB-UniRule"/>
</dbReference>
<dbReference type="Pfam" id="PF01250">
    <property type="entry name" value="Ribosomal_S6"/>
    <property type="match status" value="1"/>
</dbReference>
<dbReference type="InterPro" id="IPR014717">
    <property type="entry name" value="Transl_elong_EF1B/ribsomal_bS6"/>
</dbReference>
<dbReference type="GO" id="GO:1990904">
    <property type="term" value="C:ribonucleoprotein complex"/>
    <property type="evidence" value="ECO:0007669"/>
    <property type="project" value="UniProtKB-KW"/>
</dbReference>
<comment type="similarity">
    <text evidence="1 2">Belongs to the bacterial ribosomal protein bS6 family.</text>
</comment>
<name>A0A1D8RDD1_9STRA</name>
<comment type="function">
    <text evidence="2">Binds together with bS18 to 16S ribosomal RNA.</text>
</comment>
<organism evidence="3">
    <name type="scientific">Monodopsis sp. MarTras21</name>
    <dbReference type="NCBI Taxonomy" id="1745953"/>
    <lineage>
        <taxon>Eukaryota</taxon>
        <taxon>Sar</taxon>
        <taxon>Stramenopiles</taxon>
        <taxon>Ochrophyta</taxon>
        <taxon>Eustigmatophyceae</taxon>
        <taxon>Eustigmatales</taxon>
        <taxon>Monodopsidaceae</taxon>
        <taxon>Monodopsis</taxon>
    </lineage>
</organism>
<keyword evidence="2" id="KW-0687">Ribonucleoprotein</keyword>
<dbReference type="GO" id="GO:0019843">
    <property type="term" value="F:rRNA binding"/>
    <property type="evidence" value="ECO:0007669"/>
    <property type="project" value="UniProtKB-UniRule"/>
</dbReference>
<evidence type="ECO:0000313" key="3">
    <source>
        <dbReference type="EMBL" id="AOW70743.1"/>
    </source>
</evidence>
<dbReference type="EMBL" id="KX839260">
    <property type="protein sequence ID" value="AOW70743.1"/>
    <property type="molecule type" value="Genomic_DNA"/>
</dbReference>
<geneLocation type="chloroplast" evidence="3"/>
<keyword evidence="2 3" id="KW-0689">Ribosomal protein</keyword>
<protein>
    <recommendedName>
        <fullName evidence="2">Small ribosomal subunit protein bS6c</fullName>
    </recommendedName>
</protein>
<dbReference type="InterPro" id="IPR020814">
    <property type="entry name" value="Ribosomal_S6_plastid/chlpt"/>
</dbReference>
<sequence>MKNSLSRYESLLIFSSDYSPKQLRFLGYYYAKTLREWGASKIHVRYRGKRSLSYNIKGSKIGDYIEIRFNILPSNLSLYQSLIKLDNHIVRSFIRKKTSKIKMPSI</sequence>
<dbReference type="InterPro" id="IPR000529">
    <property type="entry name" value="Ribosomal_bS6"/>
</dbReference>
<keyword evidence="2" id="KW-0694">RNA-binding</keyword>
<dbReference type="GO" id="GO:0009507">
    <property type="term" value="C:chloroplast"/>
    <property type="evidence" value="ECO:0007669"/>
    <property type="project" value="UniProtKB-SubCell"/>
</dbReference>
<keyword evidence="3" id="KW-0934">Plastid</keyword>
<gene>
    <name evidence="2 3" type="primary">rps6</name>
</gene>
<keyword evidence="3" id="KW-0150">Chloroplast</keyword>
<dbReference type="AlphaFoldDB" id="A0A1D8RDD1"/>
<dbReference type="SUPFAM" id="SSF54995">
    <property type="entry name" value="Ribosomal protein S6"/>
    <property type="match status" value="1"/>
</dbReference>
<accession>A0A1D8RDD1</accession>
<dbReference type="Gene3D" id="3.30.70.60">
    <property type="match status" value="1"/>
</dbReference>
<keyword evidence="2" id="KW-0699">rRNA-binding</keyword>
<reference evidence="3" key="1">
    <citation type="submission" date="2016-09" db="EMBL/GenBank/DDBJ databases">
        <title>The plastid genome of some eustigmatophyte algae harbours a bacteria-derived six-gene cluster for biosynthesis of a novel secondary metabolite.</title>
        <authorList>
            <person name="Yurchenko T."/>
            <person name="Sevcikova T."/>
            <person name="Strnad H."/>
            <person name="Butenko A."/>
            <person name="Elias M."/>
        </authorList>
    </citation>
    <scope>NUCLEOTIDE SEQUENCE</scope>
</reference>
<evidence type="ECO:0000256" key="2">
    <source>
        <dbReference type="HAMAP-Rule" id="MF_00360"/>
    </source>
</evidence>
<comment type="subcellular location">
    <subcellularLocation>
        <location evidence="2">Plastid</location>
        <location evidence="2">Chloroplast</location>
    </subcellularLocation>
</comment>
<evidence type="ECO:0000256" key="1">
    <source>
        <dbReference type="ARBA" id="ARBA00009512"/>
    </source>
</evidence>
<dbReference type="InterPro" id="IPR035980">
    <property type="entry name" value="Ribosomal_bS6_sf"/>
</dbReference>
<dbReference type="GO" id="GO:0005840">
    <property type="term" value="C:ribosome"/>
    <property type="evidence" value="ECO:0007669"/>
    <property type="project" value="UniProtKB-KW"/>
</dbReference>
<dbReference type="HAMAP" id="MF_00360">
    <property type="entry name" value="Ribosomal_bS6"/>
    <property type="match status" value="1"/>
</dbReference>
<dbReference type="GO" id="GO:0003735">
    <property type="term" value="F:structural constituent of ribosome"/>
    <property type="evidence" value="ECO:0007669"/>
    <property type="project" value="InterPro"/>
</dbReference>